<gene>
    <name evidence="1" type="ORF">EV186_111144</name>
</gene>
<keyword evidence="2" id="KW-1185">Reference proteome</keyword>
<dbReference type="EMBL" id="SNXZ01000011">
    <property type="protein sequence ID" value="TDP90018.1"/>
    <property type="molecule type" value="Genomic_DNA"/>
</dbReference>
<accession>A0A4V3CXF1</accession>
<name>A0A4V3CXF1_LABRH</name>
<comment type="caution">
    <text evidence="1">The sequence shown here is derived from an EMBL/GenBank/DDBJ whole genome shotgun (WGS) entry which is preliminary data.</text>
</comment>
<sequence length="32" mass="3516">MANILELQAMSVAPVHPDGNCISWYSIAITRN</sequence>
<proteinExistence type="predicted"/>
<dbReference type="Proteomes" id="UP000295444">
    <property type="component" value="Unassembled WGS sequence"/>
</dbReference>
<protein>
    <submittedName>
        <fullName evidence="1">Uncharacterized protein</fullName>
    </submittedName>
</protein>
<evidence type="ECO:0000313" key="1">
    <source>
        <dbReference type="EMBL" id="TDP90018.1"/>
    </source>
</evidence>
<dbReference type="AlphaFoldDB" id="A0A4V3CXF1"/>
<organism evidence="1 2">
    <name type="scientific">Labedaea rhizosphaerae</name>
    <dbReference type="NCBI Taxonomy" id="598644"/>
    <lineage>
        <taxon>Bacteria</taxon>
        <taxon>Bacillati</taxon>
        <taxon>Actinomycetota</taxon>
        <taxon>Actinomycetes</taxon>
        <taxon>Pseudonocardiales</taxon>
        <taxon>Pseudonocardiaceae</taxon>
        <taxon>Labedaea</taxon>
    </lineage>
</organism>
<reference evidence="1 2" key="1">
    <citation type="submission" date="2019-03" db="EMBL/GenBank/DDBJ databases">
        <title>Genomic Encyclopedia of Type Strains, Phase IV (KMG-IV): sequencing the most valuable type-strain genomes for metagenomic binning, comparative biology and taxonomic classification.</title>
        <authorList>
            <person name="Goeker M."/>
        </authorList>
    </citation>
    <scope>NUCLEOTIDE SEQUENCE [LARGE SCALE GENOMIC DNA]</scope>
    <source>
        <strain evidence="1 2">DSM 45361</strain>
    </source>
</reference>
<evidence type="ECO:0000313" key="2">
    <source>
        <dbReference type="Proteomes" id="UP000295444"/>
    </source>
</evidence>